<protein>
    <submittedName>
        <fullName evidence="3">Glycerophosphoryl diester phosphodiesterase</fullName>
        <ecNumber evidence="3">3.1.4.46</ecNumber>
    </submittedName>
</protein>
<dbReference type="EC" id="3.1.4.46" evidence="3"/>
<dbReference type="GO" id="GO:0006629">
    <property type="term" value="P:lipid metabolic process"/>
    <property type="evidence" value="ECO:0007669"/>
    <property type="project" value="InterPro"/>
</dbReference>
<reference evidence="3 4" key="1">
    <citation type="submission" date="2020-08" db="EMBL/GenBank/DDBJ databases">
        <title>Genomic Encyclopedia of Type Strains, Phase IV (KMG-V): Genome sequencing to study the core and pangenomes of soil and plant-associated prokaryotes.</title>
        <authorList>
            <person name="Whitman W."/>
        </authorList>
    </citation>
    <scope>NUCLEOTIDE SEQUENCE [LARGE SCALE GENOMIC DNA]</scope>
    <source>
        <strain evidence="3 4">M8UP14</strain>
    </source>
</reference>
<sequence>MRHKPIFFASLALLFAASPLYAGIFQRGKVQLICHRTANEDMPENTLESLALAARMGCNVIEVDVRRTLDGVLVLNHDGYLERLTDGMGDVETTTFQELHLLDYGGWMSSRFSPMRFPTFDDALRVAREQRVDLALDLKEKGLTTQIFAALQKEGMLEHVNFGGDDGNADELNALYPAASADAVAWLGPQANKDEVEKLHALGKFVVANFSASLNEMDLPAMRAAVAAGVDTINVDYPRLGADAVGRPVEAKIAALAKATQQGSIEQRAAAIYELSLYSGFPTQAVFQTSLMDSNPRISHAAALALRTSRPAAPASVFTEALSAATVAPRQSAVWALGMMHAPITSTLIEQLHSTDAGLLKETLLAISRSPGDVPAELLLPFLERPEPAIRGAASLALAVHQPTLAATALPALLYREEQHSAEAQARRGKHKLTQAEIDPIVEEYREHMKLIHALELLSPSSGLPLLTREAFRSADDPSHVTAPLAGFGLWDRIAGDPSAVIAALSSPSREAADRAEWILVKADPSVLPALRTALTSASPALRIRLIQILAWQGDQAATPVLHALKTSDTSDVQLIDWALRTIALLHFPKENNFASAE</sequence>
<keyword evidence="4" id="KW-1185">Reference proteome</keyword>
<dbReference type="SUPFAM" id="SSF51695">
    <property type="entry name" value="PLC-like phosphodiesterases"/>
    <property type="match status" value="1"/>
</dbReference>
<evidence type="ECO:0000313" key="4">
    <source>
        <dbReference type="Proteomes" id="UP000540989"/>
    </source>
</evidence>
<dbReference type="InterPro" id="IPR017946">
    <property type="entry name" value="PLC-like_Pdiesterase_TIM-brl"/>
</dbReference>
<dbReference type="AlphaFoldDB" id="A0A7W8E5J0"/>
<organism evidence="3 4">
    <name type="scientific">Granulicella aggregans</name>
    <dbReference type="NCBI Taxonomy" id="474949"/>
    <lineage>
        <taxon>Bacteria</taxon>
        <taxon>Pseudomonadati</taxon>
        <taxon>Acidobacteriota</taxon>
        <taxon>Terriglobia</taxon>
        <taxon>Terriglobales</taxon>
        <taxon>Acidobacteriaceae</taxon>
        <taxon>Granulicella</taxon>
    </lineage>
</organism>
<evidence type="ECO:0000259" key="2">
    <source>
        <dbReference type="PROSITE" id="PS51704"/>
    </source>
</evidence>
<feature type="chain" id="PRO_5030609811" evidence="1">
    <location>
        <begin position="23"/>
        <end position="598"/>
    </location>
</feature>
<keyword evidence="3" id="KW-0378">Hydrolase</keyword>
<dbReference type="SUPFAM" id="SSF48371">
    <property type="entry name" value="ARM repeat"/>
    <property type="match status" value="2"/>
</dbReference>
<dbReference type="InterPro" id="IPR016024">
    <property type="entry name" value="ARM-type_fold"/>
</dbReference>
<dbReference type="EMBL" id="JACHIP010000006">
    <property type="protein sequence ID" value="MBB5059686.1"/>
    <property type="molecule type" value="Genomic_DNA"/>
</dbReference>
<dbReference type="PANTHER" id="PTHR46211:SF14">
    <property type="entry name" value="GLYCEROPHOSPHODIESTER PHOSPHODIESTERASE"/>
    <property type="match status" value="1"/>
</dbReference>
<name>A0A7W8E5J0_9BACT</name>
<gene>
    <name evidence="3" type="ORF">HDF16_004412</name>
</gene>
<dbReference type="CDD" id="cd08566">
    <property type="entry name" value="GDPD_AtGDE_like"/>
    <property type="match status" value="1"/>
</dbReference>
<dbReference type="InterPro" id="IPR011989">
    <property type="entry name" value="ARM-like"/>
</dbReference>
<dbReference type="GO" id="GO:0008889">
    <property type="term" value="F:glycerophosphodiester phosphodiesterase activity"/>
    <property type="evidence" value="ECO:0007669"/>
    <property type="project" value="UniProtKB-EC"/>
</dbReference>
<keyword evidence="1" id="KW-0732">Signal</keyword>
<dbReference type="Proteomes" id="UP000540989">
    <property type="component" value="Unassembled WGS sequence"/>
</dbReference>
<feature type="domain" description="GP-PDE" evidence="2">
    <location>
        <begin position="30"/>
        <end position="264"/>
    </location>
</feature>
<dbReference type="InterPro" id="IPR030395">
    <property type="entry name" value="GP_PDE_dom"/>
</dbReference>
<proteinExistence type="predicted"/>
<evidence type="ECO:0000313" key="3">
    <source>
        <dbReference type="EMBL" id="MBB5059686.1"/>
    </source>
</evidence>
<feature type="signal peptide" evidence="1">
    <location>
        <begin position="1"/>
        <end position="22"/>
    </location>
</feature>
<dbReference type="Gene3D" id="3.20.20.190">
    <property type="entry name" value="Phosphatidylinositol (PI) phosphodiesterase"/>
    <property type="match status" value="1"/>
</dbReference>
<dbReference type="Gene3D" id="1.25.10.10">
    <property type="entry name" value="Leucine-rich Repeat Variant"/>
    <property type="match status" value="2"/>
</dbReference>
<accession>A0A7W8E5J0</accession>
<dbReference type="RefSeq" id="WP_184221408.1">
    <property type="nucleotide sequence ID" value="NZ_JACHIP010000006.1"/>
</dbReference>
<comment type="caution">
    <text evidence="3">The sequence shown here is derived from an EMBL/GenBank/DDBJ whole genome shotgun (WGS) entry which is preliminary data.</text>
</comment>
<dbReference type="Pfam" id="PF03009">
    <property type="entry name" value="GDPD"/>
    <property type="match status" value="1"/>
</dbReference>
<evidence type="ECO:0000256" key="1">
    <source>
        <dbReference type="SAM" id="SignalP"/>
    </source>
</evidence>
<dbReference type="PANTHER" id="PTHR46211">
    <property type="entry name" value="GLYCEROPHOSPHORYL DIESTER PHOSPHODIESTERASE"/>
    <property type="match status" value="1"/>
</dbReference>
<dbReference type="PROSITE" id="PS51704">
    <property type="entry name" value="GP_PDE"/>
    <property type="match status" value="1"/>
</dbReference>